<evidence type="ECO:0008006" key="3">
    <source>
        <dbReference type="Google" id="ProtNLM"/>
    </source>
</evidence>
<organism evidence="1 2">
    <name type="scientific">Roseiflexus castenholzii (strain DSM 13941 / HLO8)</name>
    <dbReference type="NCBI Taxonomy" id="383372"/>
    <lineage>
        <taxon>Bacteria</taxon>
        <taxon>Bacillati</taxon>
        <taxon>Chloroflexota</taxon>
        <taxon>Chloroflexia</taxon>
        <taxon>Chloroflexales</taxon>
        <taxon>Roseiflexineae</taxon>
        <taxon>Roseiflexaceae</taxon>
        <taxon>Roseiflexus</taxon>
    </lineage>
</organism>
<gene>
    <name evidence="1" type="ordered locus">Rcas_2612</name>
</gene>
<keyword evidence="2" id="KW-1185">Reference proteome</keyword>
<protein>
    <recommendedName>
        <fullName evidence="3">PilZ domain-containing protein</fullName>
    </recommendedName>
</protein>
<sequence length="97" mass="11366">MSRTERRLLTVDVDRRGYGRRYTSLPVDELCQDGFSINFEGAYIRPEHIDVRVGDIVRWRHEDRRFQGRVADVRREELALHVTLADVAPLPPDAFFP</sequence>
<proteinExistence type="predicted"/>
<name>A7NMC3_ROSCS</name>
<evidence type="ECO:0000313" key="1">
    <source>
        <dbReference type="EMBL" id="ABU58685.1"/>
    </source>
</evidence>
<dbReference type="OrthoDB" id="161524at2"/>
<dbReference type="HOGENOM" id="CLU_2367758_0_0_0"/>
<dbReference type="KEGG" id="rca:Rcas_2612"/>
<evidence type="ECO:0000313" key="2">
    <source>
        <dbReference type="Proteomes" id="UP000000263"/>
    </source>
</evidence>
<reference evidence="1 2" key="1">
    <citation type="submission" date="2007-08" db="EMBL/GenBank/DDBJ databases">
        <title>Complete sequence of Roseiflexus castenholzii DSM 13941.</title>
        <authorList>
            <consortium name="US DOE Joint Genome Institute"/>
            <person name="Copeland A."/>
            <person name="Lucas S."/>
            <person name="Lapidus A."/>
            <person name="Barry K."/>
            <person name="Glavina del Rio T."/>
            <person name="Dalin E."/>
            <person name="Tice H."/>
            <person name="Pitluck S."/>
            <person name="Thompson L.S."/>
            <person name="Brettin T."/>
            <person name="Bruce D."/>
            <person name="Detter J.C."/>
            <person name="Han C."/>
            <person name="Tapia R."/>
            <person name="Schmutz J."/>
            <person name="Larimer F."/>
            <person name="Land M."/>
            <person name="Hauser L."/>
            <person name="Kyrpides N."/>
            <person name="Mikhailova N."/>
            <person name="Bryant D.A."/>
            <person name="Hanada S."/>
            <person name="Tsukatani Y."/>
            <person name="Richardson P."/>
        </authorList>
    </citation>
    <scope>NUCLEOTIDE SEQUENCE [LARGE SCALE GENOMIC DNA]</scope>
    <source>
        <strain evidence="2">DSM 13941 / HLO8</strain>
    </source>
</reference>
<accession>A7NMC3</accession>
<dbReference type="eggNOG" id="ENOG50314AM">
    <property type="taxonomic scope" value="Bacteria"/>
</dbReference>
<dbReference type="EMBL" id="CP000804">
    <property type="protein sequence ID" value="ABU58685.1"/>
    <property type="molecule type" value="Genomic_DNA"/>
</dbReference>
<dbReference type="AlphaFoldDB" id="A7NMC3"/>
<dbReference type="RefSeq" id="WP_012121109.1">
    <property type="nucleotide sequence ID" value="NC_009767.1"/>
</dbReference>
<dbReference type="Proteomes" id="UP000000263">
    <property type="component" value="Chromosome"/>
</dbReference>